<name>A0AAQ3P1I4_VIGMU</name>
<proteinExistence type="predicted"/>
<dbReference type="Pfam" id="PF23628">
    <property type="entry name" value="ARM_LIN_C"/>
    <property type="match status" value="1"/>
</dbReference>
<keyword evidence="1" id="KW-0853">WD repeat</keyword>
<dbReference type="InterPro" id="IPR001680">
    <property type="entry name" value="WD40_rpt"/>
</dbReference>
<dbReference type="Gene3D" id="2.130.10.10">
    <property type="entry name" value="YVTN repeat-like/Quinoprotein amine dehydrogenase"/>
    <property type="match status" value="1"/>
</dbReference>
<reference evidence="4 5" key="1">
    <citation type="journal article" date="2023" name="Life. Sci Alliance">
        <title>Evolutionary insights into 3D genome organization and epigenetic landscape of Vigna mungo.</title>
        <authorList>
            <person name="Junaid A."/>
            <person name="Singh B."/>
            <person name="Bhatia S."/>
        </authorList>
    </citation>
    <scope>NUCLEOTIDE SEQUENCE [LARGE SCALE GENOMIC DNA]</scope>
    <source>
        <strain evidence="4">Urdbean</strain>
    </source>
</reference>
<dbReference type="SUPFAM" id="SSF50978">
    <property type="entry name" value="WD40 repeat-like"/>
    <property type="match status" value="1"/>
</dbReference>
<dbReference type="EMBL" id="CP144699">
    <property type="protein sequence ID" value="WVZ19995.1"/>
    <property type="molecule type" value="Genomic_DNA"/>
</dbReference>
<feature type="repeat" description="WD" evidence="1">
    <location>
        <begin position="799"/>
        <end position="815"/>
    </location>
</feature>
<dbReference type="PANTHER" id="PTHR35549">
    <property type="entry name" value="OS04G0584500 PROTEIN"/>
    <property type="match status" value="1"/>
</dbReference>
<evidence type="ECO:0008006" key="6">
    <source>
        <dbReference type="Google" id="ProtNLM"/>
    </source>
</evidence>
<dbReference type="Proteomes" id="UP001374535">
    <property type="component" value="Chromosome 2"/>
</dbReference>
<dbReference type="InterPro" id="IPR036322">
    <property type="entry name" value="WD40_repeat_dom_sf"/>
</dbReference>
<dbReference type="Pfam" id="PF00400">
    <property type="entry name" value="WD40"/>
    <property type="match status" value="1"/>
</dbReference>
<sequence>MQYKKVHPLDSQDVMHTMEHESNQFMDIAEYEGDKKALKQLKSVEYHDKEIQTISSIKDFKDMMIDAHSKTPVSVDAFYKDFRARKNMENVDDRKIYIQTTITTADDLPSEIHNWFGPLKLFTIIVYSCLMEFHVTDLRRKLQQHSGLPQAHQHPIQEQLDKRNIIKLDSSRFNRSIEDITLSISKYRDKTGNTPLNCLGEDELNEEALKPKKLFDHVTFTPACKHRSSQKNQENSETQRVYSLRKFDELCPSSRRYSLQDLSELTERRIRELHYSEVLGKCDEEYTVDIASIYESLINSSGATYASLKDVILDELLIAISTSKEERKIRASVSILTTIISRNKSIIEDVKKKGLRLCDLASALKQNVHEAAILIYLINPSPIDIKTLELLPILVEIVCTSNSYKNRPESLLLTPHAASLMIIEELVTSFDYATNNMHLATISSPHVLSGFLEVARNDNLEEFFSLTTILIKCMQYDAKCRQYVSQFTPLAPFIHLLQSENIRAKCTALEFFHEILCIPRLLQRVQQERNINIMQILMHCAHQLQPDHQLLAANILLQLDILNSPDKGVFREEAVQILLRAMTSEESSEQILSASIVSNLAGTYAWTGEPYTTAWLLRKTGLTSSYHQNMIRNFNWLDPSLQDTSTDLWCSKIAKCIISLGDSVFHTLDRVLRSKIKRVSRDCLVAIAWLGCHISKSPDSISYYASEIILSGVEQFLHPGMELEERLLACMCMFNYASGKGKQKLMHFSEGVKESLRRLSNVIWMAEELHRVADFLLPNISVSCSFSLAVCSLIYFKGLLFSGYSDGAIKVWDIRGHSASLIWDIKEHKKSVTCFSLYEPSDCLISGSTDKTIRRKLECVEIIALKEPIHHLRAHGETIFAIAESQGLKLVNESRVTRDILKGKNVKCMTVAQGKLYIGCTDSSIQEYSTTHNRELEIKPPTRSWRKQSKPINAVVGYRDWLYSANKQVEGTTFKEWKRTRKPKLSILTDKGDNVVAMEVVEDFLYLISSSSPNNIQIWLRGAPKKLGRISAGSKITSILAANDIIFCGTETGLIKEEQLAVCTYISFQVPTLWPSITTKDLSCSHAVMPLQLKPPCDADEIATAKGLA</sequence>
<dbReference type="SUPFAM" id="SSF48371">
    <property type="entry name" value="ARM repeat"/>
    <property type="match status" value="1"/>
</dbReference>
<evidence type="ECO:0000259" key="3">
    <source>
        <dbReference type="Pfam" id="PF23654"/>
    </source>
</evidence>
<evidence type="ECO:0000313" key="4">
    <source>
        <dbReference type="EMBL" id="WVZ19995.1"/>
    </source>
</evidence>
<evidence type="ECO:0000313" key="5">
    <source>
        <dbReference type="Proteomes" id="UP001374535"/>
    </source>
</evidence>
<organism evidence="4 5">
    <name type="scientific">Vigna mungo</name>
    <name type="common">Black gram</name>
    <name type="synonym">Phaseolus mungo</name>
    <dbReference type="NCBI Taxonomy" id="3915"/>
    <lineage>
        <taxon>Eukaryota</taxon>
        <taxon>Viridiplantae</taxon>
        <taxon>Streptophyta</taxon>
        <taxon>Embryophyta</taxon>
        <taxon>Tracheophyta</taxon>
        <taxon>Spermatophyta</taxon>
        <taxon>Magnoliopsida</taxon>
        <taxon>eudicotyledons</taxon>
        <taxon>Gunneridae</taxon>
        <taxon>Pentapetalae</taxon>
        <taxon>rosids</taxon>
        <taxon>fabids</taxon>
        <taxon>Fabales</taxon>
        <taxon>Fabaceae</taxon>
        <taxon>Papilionoideae</taxon>
        <taxon>50 kb inversion clade</taxon>
        <taxon>NPAAA clade</taxon>
        <taxon>indigoferoid/millettioid clade</taxon>
        <taxon>Phaseoleae</taxon>
        <taxon>Vigna</taxon>
    </lineage>
</organism>
<dbReference type="Gene3D" id="1.25.10.10">
    <property type="entry name" value="Leucine-rich Repeat Variant"/>
    <property type="match status" value="1"/>
</dbReference>
<dbReference type="Pfam" id="PF23654">
    <property type="entry name" value="ARM_LIN_2nd"/>
    <property type="match status" value="1"/>
</dbReference>
<dbReference type="SMART" id="SM00320">
    <property type="entry name" value="WD40"/>
    <property type="match status" value="3"/>
</dbReference>
<evidence type="ECO:0000256" key="1">
    <source>
        <dbReference type="PROSITE-ProRule" id="PRU00221"/>
    </source>
</evidence>
<accession>A0AAQ3P1I4</accession>
<dbReference type="InterPro" id="IPR055566">
    <property type="entry name" value="ARM_LIN"/>
</dbReference>
<evidence type="ECO:0000259" key="2">
    <source>
        <dbReference type="Pfam" id="PF23628"/>
    </source>
</evidence>
<gene>
    <name evidence="4" type="ORF">V8G54_007317</name>
</gene>
<dbReference type="InterPro" id="IPR011989">
    <property type="entry name" value="ARM-like"/>
</dbReference>
<feature type="domain" description="Putative E3 ubiquitin-protein ligase LIN ARM-like" evidence="2">
    <location>
        <begin position="426"/>
        <end position="772"/>
    </location>
</feature>
<dbReference type="PROSITE" id="PS50082">
    <property type="entry name" value="WD_REPEATS_2"/>
    <property type="match status" value="1"/>
</dbReference>
<feature type="domain" description="Putative E3 ubiquitin-protein ligase LIN ARM repeats" evidence="3">
    <location>
        <begin position="263"/>
        <end position="424"/>
    </location>
</feature>
<protein>
    <recommendedName>
        <fullName evidence="6">E3 ubiquitin-protein ligase LIN-1</fullName>
    </recommendedName>
</protein>
<dbReference type="InterPro" id="IPR056514">
    <property type="entry name" value="ARM_LIN_2nd"/>
</dbReference>
<dbReference type="InterPro" id="IPR015943">
    <property type="entry name" value="WD40/YVTN_repeat-like_dom_sf"/>
</dbReference>
<dbReference type="InterPro" id="IPR016024">
    <property type="entry name" value="ARM-type_fold"/>
</dbReference>
<dbReference type="AlphaFoldDB" id="A0AAQ3P1I4"/>
<keyword evidence="5" id="KW-1185">Reference proteome</keyword>
<dbReference type="PANTHER" id="PTHR35549:SF2">
    <property type="entry name" value="TRANSDUCIN_WD40 REPEAT-LIKE SUPERFAMILY PROTEIN"/>
    <property type="match status" value="1"/>
</dbReference>